<name>A0A4S2MYS5_9PEZI</name>
<dbReference type="Gene3D" id="3.10.490.10">
    <property type="entry name" value="Gamma-glutamyl cyclotransferase-like"/>
    <property type="match status" value="1"/>
</dbReference>
<protein>
    <recommendedName>
        <fullName evidence="1">glutathione-specific gamma-glutamylcyclotransferase</fullName>
        <ecNumber evidence="1">4.3.2.7</ecNumber>
    </recommendedName>
</protein>
<dbReference type="InterPro" id="IPR006840">
    <property type="entry name" value="ChaC"/>
</dbReference>
<dbReference type="Proteomes" id="UP000298138">
    <property type="component" value="Unassembled WGS sequence"/>
</dbReference>
<dbReference type="GO" id="GO:0005737">
    <property type="term" value="C:cytoplasm"/>
    <property type="evidence" value="ECO:0007669"/>
    <property type="project" value="TreeGrafter"/>
</dbReference>
<dbReference type="InParanoid" id="A0A4S2MYS5"/>
<dbReference type="GO" id="GO:0061928">
    <property type="term" value="F:glutathione specific gamma-glutamylcyclotransferase activity"/>
    <property type="evidence" value="ECO:0007669"/>
    <property type="project" value="UniProtKB-EC"/>
</dbReference>
<evidence type="ECO:0000256" key="1">
    <source>
        <dbReference type="ARBA" id="ARBA00012344"/>
    </source>
</evidence>
<keyword evidence="5" id="KW-1185">Reference proteome</keyword>
<dbReference type="Pfam" id="PF04752">
    <property type="entry name" value="ChaC"/>
    <property type="match status" value="1"/>
</dbReference>
<accession>A0A4S2MYS5</accession>
<dbReference type="InterPro" id="IPR013024">
    <property type="entry name" value="GGCT-like"/>
</dbReference>
<sequence>MTVTEGQTSDEFWIFGYGSLIFKPPPHIDRQVPGYITGYVRRFWQVSFSRNSPPPDPGRVVTLIERSVWEKLGDHHDADEVVWGTAYRVEASHVEEVKEYLDIREINGYSIHYVDVHHTNPNSPPIRSLVYIGTPENPQFVARERVPGETELAEHIYKSVGPSGPNKDYLYQLHHALEDLCPDSKDNHIRSLFRKIAILEAEEKLMEIEEEDHEEHEEDKMEDIPFHEHPSGQEETEPNMTSS</sequence>
<feature type="compositionally biased region" description="Acidic residues" evidence="3">
    <location>
        <begin position="208"/>
        <end position="217"/>
    </location>
</feature>
<evidence type="ECO:0000313" key="5">
    <source>
        <dbReference type="Proteomes" id="UP000298138"/>
    </source>
</evidence>
<dbReference type="FunCoup" id="A0A4S2MYS5">
    <property type="interactions" value="332"/>
</dbReference>
<evidence type="ECO:0000256" key="2">
    <source>
        <dbReference type="ARBA" id="ARBA00023239"/>
    </source>
</evidence>
<organism evidence="4 5">
    <name type="scientific">Ascodesmis nigricans</name>
    <dbReference type="NCBI Taxonomy" id="341454"/>
    <lineage>
        <taxon>Eukaryota</taxon>
        <taxon>Fungi</taxon>
        <taxon>Dikarya</taxon>
        <taxon>Ascomycota</taxon>
        <taxon>Pezizomycotina</taxon>
        <taxon>Pezizomycetes</taxon>
        <taxon>Pezizales</taxon>
        <taxon>Ascodesmidaceae</taxon>
        <taxon>Ascodesmis</taxon>
    </lineage>
</organism>
<dbReference type="STRING" id="341454.A0A4S2MYS5"/>
<evidence type="ECO:0000256" key="3">
    <source>
        <dbReference type="SAM" id="MobiDB-lite"/>
    </source>
</evidence>
<dbReference type="CDD" id="cd06661">
    <property type="entry name" value="GGCT_like"/>
    <property type="match status" value="1"/>
</dbReference>
<reference evidence="4 5" key="1">
    <citation type="submission" date="2019-04" db="EMBL/GenBank/DDBJ databases">
        <title>Comparative genomics and transcriptomics to analyze fruiting body development in filamentous ascomycetes.</title>
        <authorList>
            <consortium name="DOE Joint Genome Institute"/>
            <person name="Lutkenhaus R."/>
            <person name="Traeger S."/>
            <person name="Breuer J."/>
            <person name="Kuo A."/>
            <person name="Lipzen A."/>
            <person name="Pangilinan J."/>
            <person name="Dilworth D."/>
            <person name="Sandor L."/>
            <person name="Poggeler S."/>
            <person name="Barry K."/>
            <person name="Grigoriev I.V."/>
            <person name="Nowrousian M."/>
        </authorList>
    </citation>
    <scope>NUCLEOTIDE SEQUENCE [LARGE SCALE GENOMIC DNA]</scope>
    <source>
        <strain evidence="4 5">CBS 389.68</strain>
    </source>
</reference>
<dbReference type="PANTHER" id="PTHR12192">
    <property type="entry name" value="CATION TRANSPORT PROTEIN CHAC-RELATED"/>
    <property type="match status" value="1"/>
</dbReference>
<dbReference type="PANTHER" id="PTHR12192:SF2">
    <property type="entry name" value="GLUTATHIONE-SPECIFIC GAMMA-GLUTAMYLCYCLOTRANSFERASE 2"/>
    <property type="match status" value="1"/>
</dbReference>
<proteinExistence type="predicted"/>
<dbReference type="EC" id="4.3.2.7" evidence="1"/>
<dbReference type="EMBL" id="ML220117">
    <property type="protein sequence ID" value="TGZ81890.1"/>
    <property type="molecule type" value="Genomic_DNA"/>
</dbReference>
<dbReference type="GO" id="GO:0006751">
    <property type="term" value="P:glutathione catabolic process"/>
    <property type="evidence" value="ECO:0007669"/>
    <property type="project" value="InterPro"/>
</dbReference>
<gene>
    <name evidence="4" type="ORF">EX30DRAFT_340315</name>
</gene>
<keyword evidence="2" id="KW-0456">Lyase</keyword>
<feature type="region of interest" description="Disordered" evidence="3">
    <location>
        <begin position="207"/>
        <end position="243"/>
    </location>
</feature>
<feature type="compositionally biased region" description="Basic and acidic residues" evidence="3">
    <location>
        <begin position="218"/>
        <end position="232"/>
    </location>
</feature>
<evidence type="ECO:0000313" key="4">
    <source>
        <dbReference type="EMBL" id="TGZ81890.1"/>
    </source>
</evidence>
<dbReference type="AlphaFoldDB" id="A0A4S2MYS5"/>
<dbReference type="OrthoDB" id="1933483at2759"/>